<dbReference type="PANTHER" id="PTHR13288">
    <property type="entry name" value="SPLICING FACTOR 45 SPF45"/>
    <property type="match status" value="1"/>
</dbReference>
<evidence type="ECO:0000256" key="4">
    <source>
        <dbReference type="ARBA" id="ARBA00023187"/>
    </source>
</evidence>
<evidence type="ECO:0000256" key="6">
    <source>
        <dbReference type="PIRNR" id="PIRNR031066"/>
    </source>
</evidence>
<evidence type="ECO:0000256" key="2">
    <source>
        <dbReference type="ARBA" id="ARBA00022664"/>
    </source>
</evidence>
<dbReference type="InterPro" id="IPR012677">
    <property type="entry name" value="Nucleotide-bd_a/b_plait_sf"/>
</dbReference>
<dbReference type="CDD" id="cd12647">
    <property type="entry name" value="RRM_UHM_SPF45"/>
    <property type="match status" value="1"/>
</dbReference>
<dbReference type="GO" id="GO:0009507">
    <property type="term" value="C:chloroplast"/>
    <property type="evidence" value="ECO:0007669"/>
    <property type="project" value="UniProtKB-UniRule"/>
</dbReference>
<keyword evidence="3 6" id="KW-0694">RNA-binding</keyword>
<evidence type="ECO:0008006" key="12">
    <source>
        <dbReference type="Google" id="ProtNLM"/>
    </source>
</evidence>
<dbReference type="GO" id="GO:0043484">
    <property type="term" value="P:regulation of RNA splicing"/>
    <property type="evidence" value="ECO:0007669"/>
    <property type="project" value="UniProtKB-UniRule"/>
</dbReference>
<feature type="region of interest" description="Disordered" evidence="7">
    <location>
        <begin position="46"/>
        <end position="176"/>
    </location>
</feature>
<sequence length="348" mass="37825">MYSGLPEAKSGSGKSLEKVDVKQHAWAIPRLKPSLKKSSTVLPTNVDTLHHSRSSGLVDARPAPREGERMSGHSASSMITVGADADEYDPARPNDYNDVRDARQAQRKEAELEAVRQERLKAQQADEGSMSVMPQHSLTASSQLNLSGEEAYARRARSGRGEPGQDSSEDSSTPQEAYHGMGLAAKMMAKMGWTEGRGLGKSQQGMTTPLMAHKKDGRSGIIVNADSAHSTAGHQDKKARIIRGVPSKVILLRNMVGPGEVDDDLEDEVGMECSKYGGVQSVLIFEVLEPGFNPEEAVRIFVRFGRIEDATKALVDLGGRFFGGRTVSACFFDEDKFNRQDLAPKPNE</sequence>
<comment type="caution">
    <text evidence="10">The sequence shown here is derived from an EMBL/GenBank/DDBJ whole genome shotgun (WGS) entry which is preliminary data.</text>
</comment>
<feature type="compositionally biased region" description="Basic and acidic residues" evidence="7">
    <location>
        <begin position="89"/>
        <end position="121"/>
    </location>
</feature>
<feature type="domain" description="RRM" evidence="8">
    <location>
        <begin position="248"/>
        <end position="334"/>
    </location>
</feature>
<dbReference type="PIRSF" id="PIRSF031066">
    <property type="entry name" value="Splicing_factor_SPF45"/>
    <property type="match status" value="1"/>
</dbReference>
<dbReference type="InterPro" id="IPR000504">
    <property type="entry name" value="RRM_dom"/>
</dbReference>
<evidence type="ECO:0000256" key="3">
    <source>
        <dbReference type="ARBA" id="ARBA00022884"/>
    </source>
</evidence>
<accession>A0AAV1I5P7</accession>
<organism evidence="10 11">
    <name type="scientific">Coccomyxa viridis</name>
    <dbReference type="NCBI Taxonomy" id="1274662"/>
    <lineage>
        <taxon>Eukaryota</taxon>
        <taxon>Viridiplantae</taxon>
        <taxon>Chlorophyta</taxon>
        <taxon>core chlorophytes</taxon>
        <taxon>Trebouxiophyceae</taxon>
        <taxon>Trebouxiophyceae incertae sedis</taxon>
        <taxon>Coccomyxaceae</taxon>
        <taxon>Coccomyxa</taxon>
    </lineage>
</organism>
<evidence type="ECO:0000313" key="11">
    <source>
        <dbReference type="Proteomes" id="UP001314263"/>
    </source>
</evidence>
<evidence type="ECO:0000259" key="9">
    <source>
        <dbReference type="PROSITE" id="PS50174"/>
    </source>
</evidence>
<dbReference type="SMART" id="SM00361">
    <property type="entry name" value="RRM_1"/>
    <property type="match status" value="1"/>
</dbReference>
<feature type="domain" description="G-patch" evidence="9">
    <location>
        <begin position="180"/>
        <end position="226"/>
    </location>
</feature>
<dbReference type="InterPro" id="IPR034653">
    <property type="entry name" value="SPF45_RRM"/>
</dbReference>
<protein>
    <recommendedName>
        <fullName evidence="12">Splicing factor 45</fullName>
    </recommendedName>
</protein>
<dbReference type="SMART" id="SM00443">
    <property type="entry name" value="G_patch"/>
    <property type="match status" value="1"/>
</dbReference>
<dbReference type="AlphaFoldDB" id="A0AAV1I5P7"/>
<keyword evidence="11" id="KW-1185">Reference proteome</keyword>
<dbReference type="Pfam" id="PF01585">
    <property type="entry name" value="G-patch"/>
    <property type="match status" value="1"/>
</dbReference>
<dbReference type="FunFam" id="3.30.70.330:FF:000079">
    <property type="entry name" value="Putative splicing factor 45"/>
    <property type="match status" value="1"/>
</dbReference>
<evidence type="ECO:0000313" key="10">
    <source>
        <dbReference type="EMBL" id="CAK0782714.1"/>
    </source>
</evidence>
<dbReference type="PROSITE" id="PS50174">
    <property type="entry name" value="G_PATCH"/>
    <property type="match status" value="1"/>
</dbReference>
<dbReference type="Pfam" id="PF00076">
    <property type="entry name" value="RRM_1"/>
    <property type="match status" value="1"/>
</dbReference>
<name>A0AAV1I5P7_9CHLO</name>
<proteinExistence type="predicted"/>
<dbReference type="GO" id="GO:0071011">
    <property type="term" value="C:precatalytic spliceosome"/>
    <property type="evidence" value="ECO:0007669"/>
    <property type="project" value="TreeGrafter"/>
</dbReference>
<reference evidence="10 11" key="1">
    <citation type="submission" date="2023-10" db="EMBL/GenBank/DDBJ databases">
        <authorList>
            <person name="Maclean D."/>
            <person name="Macfadyen A."/>
        </authorList>
    </citation>
    <scope>NUCLEOTIDE SEQUENCE [LARGE SCALE GENOMIC DNA]</scope>
</reference>
<feature type="compositionally biased region" description="Basic and acidic residues" evidence="7">
    <location>
        <begin position="62"/>
        <end position="71"/>
    </location>
</feature>
<gene>
    <name evidence="10" type="ORF">CVIRNUC_005909</name>
</gene>
<comment type="subcellular location">
    <subcellularLocation>
        <location evidence="1">Nucleus</location>
    </subcellularLocation>
</comment>
<evidence type="ECO:0000259" key="8">
    <source>
        <dbReference type="PROSITE" id="PS50102"/>
    </source>
</evidence>
<dbReference type="GO" id="GO:0003723">
    <property type="term" value="F:RNA binding"/>
    <property type="evidence" value="ECO:0007669"/>
    <property type="project" value="UniProtKB-UniRule"/>
</dbReference>
<dbReference type="PANTHER" id="PTHR13288:SF8">
    <property type="entry name" value="SPLICING FACTOR 45"/>
    <property type="match status" value="1"/>
</dbReference>
<dbReference type="SUPFAM" id="SSF54928">
    <property type="entry name" value="RNA-binding domain, RBD"/>
    <property type="match status" value="1"/>
</dbReference>
<keyword evidence="2 6" id="KW-0507">mRNA processing</keyword>
<evidence type="ECO:0000256" key="5">
    <source>
        <dbReference type="ARBA" id="ARBA00023242"/>
    </source>
</evidence>
<dbReference type="EMBL" id="CAUYUE010000007">
    <property type="protein sequence ID" value="CAK0782714.1"/>
    <property type="molecule type" value="Genomic_DNA"/>
</dbReference>
<keyword evidence="5" id="KW-0539">Nucleus</keyword>
<dbReference type="PROSITE" id="PS50102">
    <property type="entry name" value="RRM"/>
    <property type="match status" value="1"/>
</dbReference>
<dbReference type="InterPro" id="IPR040052">
    <property type="entry name" value="RBM17"/>
</dbReference>
<evidence type="ECO:0000256" key="7">
    <source>
        <dbReference type="SAM" id="MobiDB-lite"/>
    </source>
</evidence>
<evidence type="ECO:0000256" key="1">
    <source>
        <dbReference type="ARBA" id="ARBA00004123"/>
    </source>
</evidence>
<dbReference type="InterPro" id="IPR003954">
    <property type="entry name" value="RRM_euk-type"/>
</dbReference>
<dbReference type="Proteomes" id="UP001314263">
    <property type="component" value="Unassembled WGS sequence"/>
</dbReference>
<feature type="compositionally biased region" description="Polar residues" evidence="7">
    <location>
        <begin position="132"/>
        <end position="146"/>
    </location>
</feature>
<dbReference type="GO" id="GO:0045292">
    <property type="term" value="P:mRNA cis splicing, via spliceosome"/>
    <property type="evidence" value="ECO:0007669"/>
    <property type="project" value="UniProtKB-UniRule"/>
</dbReference>
<keyword evidence="4 6" id="KW-0508">mRNA splicing</keyword>
<dbReference type="InterPro" id="IPR035979">
    <property type="entry name" value="RBD_domain_sf"/>
</dbReference>
<dbReference type="InterPro" id="IPR000467">
    <property type="entry name" value="G_patch_dom"/>
</dbReference>
<dbReference type="Gene3D" id="3.30.70.330">
    <property type="match status" value="1"/>
</dbReference>